<dbReference type="GO" id="GO:0015074">
    <property type="term" value="P:DNA integration"/>
    <property type="evidence" value="ECO:0007669"/>
    <property type="project" value="InterPro"/>
</dbReference>
<comment type="caution">
    <text evidence="2">The sequence shown here is derived from an EMBL/GenBank/DDBJ whole genome shotgun (WGS) entry which is preliminary data.</text>
</comment>
<dbReference type="SUPFAM" id="SSF53098">
    <property type="entry name" value="Ribonuclease H-like"/>
    <property type="match status" value="1"/>
</dbReference>
<evidence type="ECO:0000313" key="2">
    <source>
        <dbReference type="EMBL" id="GAH80614.1"/>
    </source>
</evidence>
<dbReference type="InterPro" id="IPR012337">
    <property type="entry name" value="RNaseH-like_sf"/>
</dbReference>
<dbReference type="EMBL" id="BARU01042047">
    <property type="protein sequence ID" value="GAH80614.1"/>
    <property type="molecule type" value="Genomic_DNA"/>
</dbReference>
<feature type="non-terminal residue" evidence="2">
    <location>
        <position position="1"/>
    </location>
</feature>
<dbReference type="InterPro" id="IPR036397">
    <property type="entry name" value="RNaseH_sf"/>
</dbReference>
<dbReference type="Gene3D" id="3.30.420.10">
    <property type="entry name" value="Ribonuclease H-like superfamily/Ribonuclease H"/>
    <property type="match status" value="1"/>
</dbReference>
<protein>
    <recommendedName>
        <fullName evidence="1">Integrase catalytic domain-containing protein</fullName>
    </recommendedName>
</protein>
<dbReference type="GO" id="GO:0003676">
    <property type="term" value="F:nucleic acid binding"/>
    <property type="evidence" value="ECO:0007669"/>
    <property type="project" value="InterPro"/>
</dbReference>
<organism evidence="2">
    <name type="scientific">marine sediment metagenome</name>
    <dbReference type="NCBI Taxonomy" id="412755"/>
    <lineage>
        <taxon>unclassified sequences</taxon>
        <taxon>metagenomes</taxon>
        <taxon>ecological metagenomes</taxon>
    </lineage>
</organism>
<reference evidence="2" key="1">
    <citation type="journal article" date="2014" name="Front. Microbiol.">
        <title>High frequency of phylogenetically diverse reductive dehalogenase-homologous genes in deep subseafloor sedimentary metagenomes.</title>
        <authorList>
            <person name="Kawai M."/>
            <person name="Futagami T."/>
            <person name="Toyoda A."/>
            <person name="Takaki Y."/>
            <person name="Nishi S."/>
            <person name="Hori S."/>
            <person name="Arai W."/>
            <person name="Tsubouchi T."/>
            <person name="Morono Y."/>
            <person name="Uchiyama I."/>
            <person name="Ito T."/>
            <person name="Fujiyama A."/>
            <person name="Inagaki F."/>
            <person name="Takami H."/>
        </authorList>
    </citation>
    <scope>NUCLEOTIDE SEQUENCE</scope>
    <source>
        <strain evidence="2">Expedition CK06-06</strain>
    </source>
</reference>
<evidence type="ECO:0000259" key="1">
    <source>
        <dbReference type="PROSITE" id="PS50994"/>
    </source>
</evidence>
<name>X1JQR8_9ZZZZ</name>
<sequence length="187" mass="22510">KHYTLTDEADPQWKQVMGDCNIKVTYALSPQAKGKIERPYGWLQDRLVRTCVRDNVTDIREGQRVLNYEVHRYNYKQVHSTTQEVPYFRFQRALEEKRSLFREFKVRPPFQSVKDIFCLRINRTIDPYRRISINNLQLKVNNATPRKIVTLRIYPFSNDISEVRFWCDDNLIDIQRVKNSDLRVVHF</sequence>
<gene>
    <name evidence="2" type="ORF">S03H2_64683</name>
</gene>
<accession>X1JQR8</accession>
<dbReference type="AlphaFoldDB" id="X1JQR8"/>
<dbReference type="InterPro" id="IPR001584">
    <property type="entry name" value="Integrase_cat-core"/>
</dbReference>
<feature type="domain" description="Integrase catalytic" evidence="1">
    <location>
        <begin position="1"/>
        <end position="94"/>
    </location>
</feature>
<dbReference type="PROSITE" id="PS50994">
    <property type="entry name" value="INTEGRASE"/>
    <property type="match status" value="1"/>
</dbReference>
<proteinExistence type="predicted"/>